<dbReference type="InterPro" id="IPR018738">
    <property type="entry name" value="DUF2280"/>
</dbReference>
<dbReference type="Proteomes" id="UP000679388">
    <property type="component" value="Chromosome"/>
</dbReference>
<sequence length="160" mass="18380">MARITKKVKLFIVRMLAEFETPTQTSRSVKEVFNIDVTPQQCEAYDPTKRIGQDLSQELRDKFFEYRRIANQELEAIPIANMRYRLQLLQGLVDKYPDNPVLIPKWAEQAAKEMGGLYTNTSKTQLTGADGQPLNPEHVTHVVATPEQVRQALDELESKY</sequence>
<dbReference type="Pfam" id="PF10045">
    <property type="entry name" value="DUF2280"/>
    <property type="match status" value="1"/>
</dbReference>
<gene>
    <name evidence="1" type="ORF">H2677_10130</name>
</gene>
<accession>A0A4Q7B2Y7</accession>
<dbReference type="AlphaFoldDB" id="A0A4Q7B2Y7"/>
<name>A0A4Q7B2Y7_ACIJU</name>
<dbReference type="EMBL" id="CP059558">
    <property type="protein sequence ID" value="QUY35635.1"/>
    <property type="molecule type" value="Genomic_DNA"/>
</dbReference>
<reference evidence="1" key="1">
    <citation type="submission" date="2020-07" db="EMBL/GenBank/DDBJ databases">
        <title>Acinetobacter junii strain YR7 chromosome and plasmid pNDM-YR7.</title>
        <authorList>
            <person name="Tang B."/>
        </authorList>
    </citation>
    <scope>NUCLEOTIDE SEQUENCE</scope>
    <source>
        <strain evidence="1">YR7</strain>
    </source>
</reference>
<dbReference type="GeneID" id="70092876"/>
<protein>
    <submittedName>
        <fullName evidence="1">DUF2280 domain-containing protein</fullName>
    </submittedName>
</protein>
<proteinExistence type="predicted"/>
<evidence type="ECO:0000313" key="1">
    <source>
        <dbReference type="EMBL" id="QUY35635.1"/>
    </source>
</evidence>
<organism evidence="1 2">
    <name type="scientific">Acinetobacter junii</name>
    <dbReference type="NCBI Taxonomy" id="40215"/>
    <lineage>
        <taxon>Bacteria</taxon>
        <taxon>Pseudomonadati</taxon>
        <taxon>Pseudomonadota</taxon>
        <taxon>Gammaproteobacteria</taxon>
        <taxon>Moraxellales</taxon>
        <taxon>Moraxellaceae</taxon>
        <taxon>Acinetobacter</taxon>
    </lineage>
</organism>
<evidence type="ECO:0000313" key="2">
    <source>
        <dbReference type="Proteomes" id="UP000679388"/>
    </source>
</evidence>
<dbReference type="RefSeq" id="WP_130575099.1">
    <property type="nucleotide sequence ID" value="NZ_CP059558.1"/>
</dbReference>